<reference evidence="2" key="1">
    <citation type="submission" date="2020-03" db="EMBL/GenBank/DDBJ databases">
        <title>Ferranicluibacter endophyticum gen. nov., sp. nov., a new genus isolated from Rubus ulmifolius Schott. stem.</title>
        <authorList>
            <person name="Roca-Couso R."/>
            <person name="Flores-Felix J.D."/>
            <person name="Igual J.M."/>
            <person name="Rivas R."/>
        </authorList>
    </citation>
    <scope>NUCLEOTIDE SEQUENCE</scope>
    <source>
        <strain evidence="2">CRRU44</strain>
    </source>
</reference>
<comment type="caution">
    <text evidence="2">The sequence shown here is derived from an EMBL/GenBank/DDBJ whole genome shotgun (WGS) entry which is preliminary data.</text>
</comment>
<dbReference type="RefSeq" id="WP_092986803.1">
    <property type="nucleotide sequence ID" value="NZ_JAANCM010000001.1"/>
</dbReference>
<evidence type="ECO:0000313" key="2">
    <source>
        <dbReference type="EMBL" id="NHT74204.1"/>
    </source>
</evidence>
<organism evidence="2 3">
    <name type="scientific">Ferranicluibacter rubi</name>
    <dbReference type="NCBI Taxonomy" id="2715133"/>
    <lineage>
        <taxon>Bacteria</taxon>
        <taxon>Pseudomonadati</taxon>
        <taxon>Pseudomonadota</taxon>
        <taxon>Alphaproteobacteria</taxon>
        <taxon>Hyphomicrobiales</taxon>
        <taxon>Rhizobiaceae</taxon>
        <taxon>Ferranicluibacter</taxon>
    </lineage>
</organism>
<dbReference type="Proteomes" id="UP001155840">
    <property type="component" value="Unassembled WGS sequence"/>
</dbReference>
<feature type="region of interest" description="Disordered" evidence="1">
    <location>
        <begin position="1"/>
        <end position="32"/>
    </location>
</feature>
<dbReference type="EMBL" id="JAANCM010000001">
    <property type="protein sequence ID" value="NHT74204.1"/>
    <property type="molecule type" value="Genomic_DNA"/>
</dbReference>
<keyword evidence="3" id="KW-1185">Reference proteome</keyword>
<protein>
    <submittedName>
        <fullName evidence="2">Uncharacterized protein</fullName>
    </submittedName>
</protein>
<gene>
    <name evidence="2" type="ORF">G8E10_00370</name>
</gene>
<accession>A0AA43ZAZ1</accession>
<name>A0AA43ZAZ1_9HYPH</name>
<sequence length="111" mass="12988">MTRKSEAVRNREQKERQRTLRAKQKAEKRPGRDDVARVLLHWFIRGATVKGREHELDRTGEIIVKRLVEQGFDEAASYAVFDALVDKYGGNAWGFRRKPHLLYPPEVNQDE</sequence>
<evidence type="ECO:0000313" key="3">
    <source>
        <dbReference type="Proteomes" id="UP001155840"/>
    </source>
</evidence>
<dbReference type="AlphaFoldDB" id="A0AA43ZAZ1"/>
<evidence type="ECO:0000256" key="1">
    <source>
        <dbReference type="SAM" id="MobiDB-lite"/>
    </source>
</evidence>
<proteinExistence type="predicted"/>